<keyword evidence="2" id="KW-1133">Transmembrane helix</keyword>
<keyword evidence="2" id="KW-0472">Membrane</keyword>
<evidence type="ECO:0000256" key="1">
    <source>
        <dbReference type="SAM" id="MobiDB-lite"/>
    </source>
</evidence>
<dbReference type="RefSeq" id="WP_306088417.1">
    <property type="nucleotide sequence ID" value="NZ_CP120992.1"/>
</dbReference>
<feature type="compositionally biased region" description="Basic and acidic residues" evidence="1">
    <location>
        <begin position="107"/>
        <end position="124"/>
    </location>
</feature>
<accession>A0ABY9I3Y3</accession>
<feature type="transmembrane region" description="Helical" evidence="2">
    <location>
        <begin position="339"/>
        <end position="357"/>
    </location>
</feature>
<feature type="transmembrane region" description="Helical" evidence="2">
    <location>
        <begin position="298"/>
        <end position="319"/>
    </location>
</feature>
<protein>
    <recommendedName>
        <fullName evidence="5">Integral membrane protein</fullName>
    </recommendedName>
</protein>
<evidence type="ECO:0008006" key="5">
    <source>
        <dbReference type="Google" id="ProtNLM"/>
    </source>
</evidence>
<feature type="compositionally biased region" description="Low complexity" evidence="1">
    <location>
        <begin position="125"/>
        <end position="142"/>
    </location>
</feature>
<evidence type="ECO:0000256" key="2">
    <source>
        <dbReference type="SAM" id="Phobius"/>
    </source>
</evidence>
<organism evidence="3 4">
    <name type="scientific">Streptomyces laculatispora</name>
    <dbReference type="NCBI Taxonomy" id="887464"/>
    <lineage>
        <taxon>Bacteria</taxon>
        <taxon>Bacillati</taxon>
        <taxon>Actinomycetota</taxon>
        <taxon>Actinomycetes</taxon>
        <taxon>Kitasatosporales</taxon>
        <taxon>Streptomycetaceae</taxon>
        <taxon>Streptomyces</taxon>
    </lineage>
</organism>
<feature type="compositionally biased region" description="Low complexity" evidence="1">
    <location>
        <begin position="74"/>
        <end position="83"/>
    </location>
</feature>
<gene>
    <name evidence="3" type="ORF">P8A22_17195</name>
</gene>
<proteinExistence type="predicted"/>
<feature type="compositionally biased region" description="Basic residues" evidence="1">
    <location>
        <begin position="232"/>
        <end position="244"/>
    </location>
</feature>
<dbReference type="EMBL" id="CP120992">
    <property type="protein sequence ID" value="WLQ41568.1"/>
    <property type="molecule type" value="Genomic_DNA"/>
</dbReference>
<feature type="region of interest" description="Disordered" evidence="1">
    <location>
        <begin position="197"/>
        <end position="249"/>
    </location>
</feature>
<keyword evidence="4" id="KW-1185">Reference proteome</keyword>
<evidence type="ECO:0000313" key="3">
    <source>
        <dbReference type="EMBL" id="WLQ41568.1"/>
    </source>
</evidence>
<feature type="compositionally biased region" description="Acidic residues" evidence="1">
    <location>
        <begin position="204"/>
        <end position="228"/>
    </location>
</feature>
<evidence type="ECO:0000313" key="4">
    <source>
        <dbReference type="Proteomes" id="UP001229952"/>
    </source>
</evidence>
<keyword evidence="2" id="KW-0812">Transmembrane</keyword>
<feature type="compositionally biased region" description="Pro residues" evidence="1">
    <location>
        <begin position="84"/>
        <end position="94"/>
    </location>
</feature>
<reference evidence="3 4" key="1">
    <citation type="submission" date="2023-03" db="EMBL/GenBank/DDBJ databases">
        <title>Isolation and description of six Streptomyces strains from soil environments, able to metabolize different microbial glucans.</title>
        <authorList>
            <person name="Widen T."/>
            <person name="Larsbrink J."/>
        </authorList>
    </citation>
    <scope>NUCLEOTIDE SEQUENCE [LARGE SCALE GENOMIC DNA]</scope>
    <source>
        <strain evidence="3 4">Mut2</strain>
    </source>
</reference>
<feature type="transmembrane region" description="Helical" evidence="2">
    <location>
        <begin position="258"/>
        <end position="286"/>
    </location>
</feature>
<feature type="compositionally biased region" description="Low complexity" evidence="1">
    <location>
        <begin position="172"/>
        <end position="182"/>
    </location>
</feature>
<name>A0ABY9I3Y3_9ACTN</name>
<dbReference type="Proteomes" id="UP001229952">
    <property type="component" value="Chromosome"/>
</dbReference>
<sequence>MGIESDQLVYDYLSRVGDMAQQQQLSSGTRMRLVSALRGEIDRQRVKQAADTPAAVRRIIGKLGAPDELVAAAASSADGSVPLPQAPEPEPGPAKAPGVPRPRRPKLRGDGRKDSRGDGRKDSSGKGASESPAQASGASPGVPAGGGPDAPHRAGTDELGPSGSETDWWRVEPGPFGEFGEGTAVAGFRGGVEIPAVLRPPGAAEDEESGEPEEEWEEGEDGEEESEEPAAPRRRWRPGLRRARGGGGGAPRGFSHPLLLLAAALLVTGAVMGSLLALAGGWLIAYSSRKLSRAEAKWVAMGLPGMVAAGALVWLWGRMDGRWGTPIGDGQMAPAIGQTWPWVVRGAAVASALYLVWRARRRA</sequence>
<feature type="region of interest" description="Disordered" evidence="1">
    <location>
        <begin position="74"/>
        <end position="183"/>
    </location>
</feature>